<organism evidence="2 3">
    <name type="scientific">Pseudohoeflea suaedae</name>
    <dbReference type="NCBI Taxonomy" id="877384"/>
    <lineage>
        <taxon>Bacteria</taxon>
        <taxon>Pseudomonadati</taxon>
        <taxon>Pseudomonadota</taxon>
        <taxon>Alphaproteobacteria</taxon>
        <taxon>Hyphomicrobiales</taxon>
        <taxon>Rhizobiaceae</taxon>
        <taxon>Pseudohoeflea</taxon>
    </lineage>
</organism>
<evidence type="ECO:0000256" key="1">
    <source>
        <dbReference type="SAM" id="MobiDB-lite"/>
    </source>
</evidence>
<reference evidence="2 3" key="1">
    <citation type="journal article" date="2013" name="Int. J. Syst. Evol. Microbiol.">
        <title>Hoeflea suaedae sp. nov., an endophytic bacterium isolated from the root of the halophyte Suaeda maritima.</title>
        <authorList>
            <person name="Chung E.J."/>
            <person name="Park J.A."/>
            <person name="Pramanik P."/>
            <person name="Bibi F."/>
            <person name="Jeon C.O."/>
            <person name="Chung Y.R."/>
        </authorList>
    </citation>
    <scope>NUCLEOTIDE SEQUENCE [LARGE SCALE GENOMIC DNA]</scope>
    <source>
        <strain evidence="2 3">YC6898</strain>
    </source>
</reference>
<dbReference type="EMBL" id="SMSI01000002">
    <property type="protein sequence ID" value="TDH35680.1"/>
    <property type="molecule type" value="Genomic_DNA"/>
</dbReference>
<gene>
    <name evidence="2" type="ORF">E2A64_10085</name>
</gene>
<dbReference type="Proteomes" id="UP000295131">
    <property type="component" value="Unassembled WGS sequence"/>
</dbReference>
<dbReference type="OrthoDB" id="8117437at2"/>
<sequence length="95" mass="10169">MNMVERVARAIANEAHKGGDYGMTGDDAYDRRPEEFTALARAAIEAMREPTKGMEDAPSDAEIDFGPGGSGDLDASPLNVWQAMIDAALGEKPRT</sequence>
<accession>A0A4R5PJ57</accession>
<protein>
    <submittedName>
        <fullName evidence="2">Uncharacterized protein</fullName>
    </submittedName>
</protein>
<keyword evidence="3" id="KW-1185">Reference proteome</keyword>
<name>A0A4R5PJ57_9HYPH</name>
<comment type="caution">
    <text evidence="2">The sequence shown here is derived from an EMBL/GenBank/DDBJ whole genome shotgun (WGS) entry which is preliminary data.</text>
</comment>
<evidence type="ECO:0000313" key="3">
    <source>
        <dbReference type="Proteomes" id="UP000295131"/>
    </source>
</evidence>
<dbReference type="RefSeq" id="WP_133284380.1">
    <property type="nucleotide sequence ID" value="NZ_SMSI01000002.1"/>
</dbReference>
<evidence type="ECO:0000313" key="2">
    <source>
        <dbReference type="EMBL" id="TDH35680.1"/>
    </source>
</evidence>
<dbReference type="AlphaFoldDB" id="A0A4R5PJ57"/>
<proteinExistence type="predicted"/>
<feature type="region of interest" description="Disordered" evidence="1">
    <location>
        <begin position="49"/>
        <end position="71"/>
    </location>
</feature>